<sequence length="117" mass="12630">MTQAAPTLKVTVDLPEPLPSLPAPLVHLCLRFLPESVTNSIKYAGASSFAFRLTWHGQEIQLCAEDNGCVENLSRARNGFSSLRQRVEDLGGTFHAAVALNQPVRLHACLPVLPGAL</sequence>
<comment type="caution">
    <text evidence="1">The sequence shown here is derived from an EMBL/GenBank/DDBJ whole genome shotgun (WGS) entry which is preliminary data.</text>
</comment>
<keyword evidence="1" id="KW-0418">Kinase</keyword>
<reference evidence="2" key="1">
    <citation type="journal article" date="2019" name="Int. J. Syst. Evol. Microbiol.">
        <title>The Global Catalogue of Microorganisms (GCM) 10K type strain sequencing project: providing services to taxonomists for standard genome sequencing and annotation.</title>
        <authorList>
            <consortium name="The Broad Institute Genomics Platform"/>
            <consortium name="The Broad Institute Genome Sequencing Center for Infectious Disease"/>
            <person name="Wu L."/>
            <person name="Ma J."/>
        </authorList>
    </citation>
    <scope>NUCLEOTIDE SEQUENCE [LARGE SCALE GENOMIC DNA]</scope>
    <source>
        <strain evidence="2">CCUG 55995</strain>
    </source>
</reference>
<dbReference type="SUPFAM" id="SSF55874">
    <property type="entry name" value="ATPase domain of HSP90 chaperone/DNA topoisomerase II/histidine kinase"/>
    <property type="match status" value="1"/>
</dbReference>
<dbReference type="EMBL" id="JBHSEI010000002">
    <property type="protein sequence ID" value="MFC4637904.1"/>
    <property type="molecule type" value="Genomic_DNA"/>
</dbReference>
<keyword evidence="2" id="KW-1185">Reference proteome</keyword>
<dbReference type="Gene3D" id="3.30.565.10">
    <property type="entry name" value="Histidine kinase-like ATPase, C-terminal domain"/>
    <property type="match status" value="1"/>
</dbReference>
<dbReference type="GO" id="GO:0016301">
    <property type="term" value="F:kinase activity"/>
    <property type="evidence" value="ECO:0007669"/>
    <property type="project" value="UniProtKB-KW"/>
</dbReference>
<accession>A0ABV9I6D6</accession>
<dbReference type="Proteomes" id="UP001595952">
    <property type="component" value="Unassembled WGS sequence"/>
</dbReference>
<dbReference type="RefSeq" id="WP_380060930.1">
    <property type="nucleotide sequence ID" value="NZ_JBHSEI010000002.1"/>
</dbReference>
<proteinExistence type="predicted"/>
<keyword evidence="1" id="KW-0808">Transferase</keyword>
<protein>
    <submittedName>
        <fullName evidence="1">Sensor histidine kinase</fullName>
    </submittedName>
</protein>
<dbReference type="InterPro" id="IPR036890">
    <property type="entry name" value="HATPase_C_sf"/>
</dbReference>
<evidence type="ECO:0000313" key="1">
    <source>
        <dbReference type="EMBL" id="MFC4637904.1"/>
    </source>
</evidence>
<evidence type="ECO:0000313" key="2">
    <source>
        <dbReference type="Proteomes" id="UP001595952"/>
    </source>
</evidence>
<name>A0ABV9I6D6_9DEIO</name>
<gene>
    <name evidence="1" type="ORF">ACFO0D_06075</name>
</gene>
<organism evidence="1 2">
    <name type="scientific">Deinococcus hohokamensis</name>
    <dbReference type="NCBI Taxonomy" id="309883"/>
    <lineage>
        <taxon>Bacteria</taxon>
        <taxon>Thermotogati</taxon>
        <taxon>Deinococcota</taxon>
        <taxon>Deinococci</taxon>
        <taxon>Deinococcales</taxon>
        <taxon>Deinococcaceae</taxon>
        <taxon>Deinococcus</taxon>
    </lineage>
</organism>